<evidence type="ECO:0000313" key="2">
    <source>
        <dbReference type="EMBL" id="KAK7910127.1"/>
    </source>
</evidence>
<reference evidence="3" key="1">
    <citation type="submission" date="2024-04" db="EMBL/GenBank/DDBJ databases">
        <title>Salinicola lusitanus LLJ914,a marine bacterium isolated from the Okinawa Trough.</title>
        <authorList>
            <person name="Li J."/>
        </authorList>
    </citation>
    <scope>NUCLEOTIDE SEQUENCE [LARGE SCALE GENOMIC DNA]</scope>
</reference>
<gene>
    <name evidence="2" type="ORF">WMY93_014811</name>
</gene>
<keyword evidence="1" id="KW-0812">Transmembrane</keyword>
<evidence type="ECO:0000313" key="3">
    <source>
        <dbReference type="Proteomes" id="UP001460270"/>
    </source>
</evidence>
<dbReference type="Proteomes" id="UP001460270">
    <property type="component" value="Unassembled WGS sequence"/>
</dbReference>
<comment type="caution">
    <text evidence="2">The sequence shown here is derived from an EMBL/GenBank/DDBJ whole genome shotgun (WGS) entry which is preliminary data.</text>
</comment>
<keyword evidence="1" id="KW-1133">Transmembrane helix</keyword>
<protein>
    <submittedName>
        <fullName evidence="2">Uncharacterized protein</fullName>
    </submittedName>
</protein>
<accession>A0AAW0NVZ8</accession>
<organism evidence="2 3">
    <name type="scientific">Mugilogobius chulae</name>
    <name type="common">yellowstripe goby</name>
    <dbReference type="NCBI Taxonomy" id="88201"/>
    <lineage>
        <taxon>Eukaryota</taxon>
        <taxon>Metazoa</taxon>
        <taxon>Chordata</taxon>
        <taxon>Craniata</taxon>
        <taxon>Vertebrata</taxon>
        <taxon>Euteleostomi</taxon>
        <taxon>Actinopterygii</taxon>
        <taxon>Neopterygii</taxon>
        <taxon>Teleostei</taxon>
        <taxon>Neoteleostei</taxon>
        <taxon>Acanthomorphata</taxon>
        <taxon>Gobiaria</taxon>
        <taxon>Gobiiformes</taxon>
        <taxon>Gobioidei</taxon>
        <taxon>Gobiidae</taxon>
        <taxon>Gobionellinae</taxon>
        <taxon>Mugilogobius</taxon>
    </lineage>
</organism>
<proteinExistence type="predicted"/>
<keyword evidence="1" id="KW-0472">Membrane</keyword>
<sequence>MVPLGHLLRNIERHSATLGDPSLDVLARLGAVTPTDLWGLAKPPNAWTFFNSYNTSPGVLPSESPRMTESEQNHTSSSGVALYIGLSLALSVLLILSVTFTTLLWRKRHSTHTEAAETPVYAQIPKSSRVYEEIQADGRSRAAPVEMSSVSFSNTTQSCDIYSLCSGSTGPQTANSSDTVTYAQVDFSKRSSAPRCPTAQTEETPLYSTVTLQHKQV</sequence>
<dbReference type="AlphaFoldDB" id="A0AAW0NVZ8"/>
<dbReference type="EMBL" id="JBBPFD010000010">
    <property type="protein sequence ID" value="KAK7910127.1"/>
    <property type="molecule type" value="Genomic_DNA"/>
</dbReference>
<feature type="transmembrane region" description="Helical" evidence="1">
    <location>
        <begin position="80"/>
        <end position="105"/>
    </location>
</feature>
<name>A0AAW0NVZ8_9GOBI</name>
<keyword evidence="3" id="KW-1185">Reference proteome</keyword>
<evidence type="ECO:0000256" key="1">
    <source>
        <dbReference type="SAM" id="Phobius"/>
    </source>
</evidence>